<protein>
    <submittedName>
        <fullName evidence="1">Uncharacterized protein</fullName>
    </submittedName>
</protein>
<dbReference type="Proteomes" id="UP000826725">
    <property type="component" value="Chromosome"/>
</dbReference>
<organism evidence="1 2">
    <name type="scientific">Desulfomarina profundi</name>
    <dbReference type="NCBI Taxonomy" id="2772557"/>
    <lineage>
        <taxon>Bacteria</taxon>
        <taxon>Pseudomonadati</taxon>
        <taxon>Thermodesulfobacteriota</taxon>
        <taxon>Desulfobulbia</taxon>
        <taxon>Desulfobulbales</taxon>
        <taxon>Desulfobulbaceae</taxon>
        <taxon>Desulfomarina</taxon>
    </lineage>
</organism>
<keyword evidence="2" id="KW-1185">Reference proteome</keyword>
<sequence>MFLRSLAEKGLISQLGDGQLVLGYKGENLVGHYSFYTAFSTPDEYRLEFNGKVIGTVPIDKPLTQEQHIIFAGKRWEVILVDDKHKLITLKKAKGGTPPQFSGDGLNVHDIVRQEMQQIYSEKQTPVYLNEAALLALKEGFDYFHALNLDSRQIIQMGNMVHAFPWLGDRVTNTITVLLQVYGLKADSFGGVIDIRNCTLDDFFNTVKKILYVPQITSTELASNIPDTVIEKHDPFLPKTIRDIGYGSRTFDVDGAYKWLTQIVSSTHDQVEKFQPSKC</sequence>
<dbReference type="EMBL" id="AP024086">
    <property type="protein sequence ID" value="BCL59726.1"/>
    <property type="molecule type" value="Genomic_DNA"/>
</dbReference>
<evidence type="ECO:0000313" key="2">
    <source>
        <dbReference type="Proteomes" id="UP000826725"/>
    </source>
</evidence>
<reference evidence="1" key="1">
    <citation type="submission" date="2020-09" db="EMBL/GenBank/DDBJ databases">
        <title>Desulfogranum mesoprofundum gen. nov., sp. nov., a novel mesophilic, sulfate-reducing chemolithoautotroph isolated from a deep-sea hydrothermal vent chimney in the Suiyo Seamount.</title>
        <authorList>
            <person name="Hashimoto Y."/>
            <person name="Nakagawa S."/>
        </authorList>
    </citation>
    <scope>NUCLEOTIDE SEQUENCE</scope>
    <source>
        <strain evidence="1">KT2</strain>
    </source>
</reference>
<dbReference type="AlphaFoldDB" id="A0A8D5FQT8"/>
<evidence type="ECO:0000313" key="1">
    <source>
        <dbReference type="EMBL" id="BCL59726.1"/>
    </source>
</evidence>
<dbReference type="KEGG" id="dbk:DGMP_04190"/>
<accession>A0A8D5FQT8</accession>
<name>A0A8D5FQT8_9BACT</name>
<gene>
    <name evidence="1" type="ORF">DGMP_04190</name>
</gene>
<proteinExistence type="predicted"/>